<comment type="caution">
    <text evidence="5">The sequence shown here is derived from an EMBL/GenBank/DDBJ whole genome shotgun (WGS) entry which is preliminary data.</text>
</comment>
<keyword evidence="4" id="KW-0539">Nucleus</keyword>
<keyword evidence="6" id="KW-1185">Reference proteome</keyword>
<dbReference type="EMBL" id="ONZQ02000007">
    <property type="protein sequence ID" value="SPO02941.1"/>
    <property type="molecule type" value="Genomic_DNA"/>
</dbReference>
<keyword evidence="3" id="KW-0813">Transport</keyword>
<reference evidence="5" key="1">
    <citation type="submission" date="2018-03" db="EMBL/GenBank/DDBJ databases">
        <authorList>
            <person name="Guldener U."/>
        </authorList>
    </citation>
    <scope>NUCLEOTIDE SEQUENCE</scope>
</reference>
<evidence type="ECO:0000313" key="5">
    <source>
        <dbReference type="EMBL" id="SPO02941.1"/>
    </source>
</evidence>
<evidence type="ECO:0000256" key="2">
    <source>
        <dbReference type="ARBA" id="ARBA00005892"/>
    </source>
</evidence>
<dbReference type="PANTHER" id="PTHR31344">
    <property type="entry name" value="NUCLEAR PORE COMPLEX PROTEIN NUP205"/>
    <property type="match status" value="1"/>
</dbReference>
<evidence type="ECO:0000256" key="4">
    <source>
        <dbReference type="ARBA" id="ARBA00023242"/>
    </source>
</evidence>
<dbReference type="Proteomes" id="UP001187682">
    <property type="component" value="Unassembled WGS sequence"/>
</dbReference>
<organism evidence="5 6">
    <name type="scientific">Cephalotrichum gorgonifer</name>
    <dbReference type="NCBI Taxonomy" id="2041049"/>
    <lineage>
        <taxon>Eukaryota</taxon>
        <taxon>Fungi</taxon>
        <taxon>Dikarya</taxon>
        <taxon>Ascomycota</taxon>
        <taxon>Pezizomycotina</taxon>
        <taxon>Sordariomycetes</taxon>
        <taxon>Hypocreomycetidae</taxon>
        <taxon>Microascales</taxon>
        <taxon>Microascaceae</taxon>
        <taxon>Cephalotrichum</taxon>
    </lineage>
</organism>
<sequence length="1599" mass="178339">MADQTTLAALQDFDRSLLAVLEGRCDDVDLGEDEALLAVFQTELNKLWTRPPRRSESRSAVNAGKIEINGDEYSINDEFKQIVLNLSDEIEVDEIEAAAIVLASQNDPALLGRSLLECAIIRLHQHRKYVLNIIRILIDLAGDEERENPRPSELAQKILEVVVFATKDTQRIVPRCMAAMKDVRAWIQKLNDKITAVAVMSGGQPSGASEELETVEFSRVSLIQQHELMGVILCRAIEDQPQVDDFKALLVELKAADKYDSLLVHRIPPLASFITKLGSPESKDEERSRQFLDSLRDGAFDFMLSVAADVKSVEWQDPARMGMRTWLQRKSPNLPADSVPSSETFQTTLMGQLEDFVDAFITNLPNVLRKLRVDEDEQRQMSQTHEHDLNLERFLIIIAYSYEGRPLAGANFWSDEESNLAGFMTWASRRASTPLVTAFCEMLQAISENEDCATSAHHFLLDEGTHGSGKLRRSLSLTWSQIFKELAFFSEKIREKPAPVPTTFRPGKPNPAQAEAEPESAMMLECYLRLMTKLATESEAARLYLLREAKVDLIDILFQLAGSQIPPRLRACTFWALGALLSRKTTEDCHLMWTSLDNWTTGYYSSQASHTSGYPKLTHAPTVSPERVLEEISNGFEEPYAFILLLTSLVTPVEGSSPLSDSLPFPENLGSSYRMPGIDSFVDYVIGDVLSKKTRELTEVNQARMLRLQCLEFAVVCLESFNENLIILANSTNLPIDAAMSTTDLSTYVRMHPFARVMEWMLTEKAVAAVFSAIHQPAVEVGNAAPDSPLILGILRGITLISRILDLQPTYLDIIRPIIRNQSNYSRLPGSTSRYSSFEDGLVGHLDLVVDLGTFCGLGHPDLSLACLKLLERVSVSSRITSAWSANIGPRTHRNKAIVALEANGDHEAIARSLMSDLMAPLDTGREMDSPVYMIKIYILDFLYACLRESPRRPSIGHLLLGFQCEVDRVSVEPGSPFFKGTSVFHSLINLWSSTHAQDGQGVRQWLVALEQKVLRILQILWSSPLTAPIVIDELRNVDFVFALLAKEDPILPGTLWEGQEMATLEFPLTEGAIALTEFLSHRAALFNYIAIELCGVSQARSPTYKRRIFEALRGTVVIDSQESITVSTIFELFDFILPTSDWQLAEPVFQFYGDLDLSICVDEDADGNRIYNIERVKEILLVKRSESRGSAQVISPQELASIDREEAIIIEYLVSSNRQIQIVAQCHKLLKSWVNLVLIMIESNDFQGSARTSFYLETLQTILPSLEVCSSERQQLAYELAKLAKVLLFKLDLTVPASAEGVNGKGAEMSHLVGDKLYQLFQICLQGIGKWADQSELRSIYYSICYRYLTGMVDKDSGVLGRQKTMRTIQIYGDRLANVICDDAYGGEPGCQTAALILLSALVNLGNQEADSHIVDTLNRLNFIGVMVDSLKNMMQESAEMQRGQQEHYLDAKLALLLQLCQTREGAKYVLHANLFRAIELSGLFSVDPELQIDPSSPAAMATHYALLAKVSCIISAALVSRASHNTAQGRRFLTDHRMLVAHTLKRSAGIGHVDDGLSESVAELADSFIVMITATGFLEFENEVLPEPKRGPEVMFH</sequence>
<dbReference type="GO" id="GO:0006999">
    <property type="term" value="P:nuclear pore organization"/>
    <property type="evidence" value="ECO:0007669"/>
    <property type="project" value="TreeGrafter"/>
</dbReference>
<dbReference type="GO" id="GO:0044611">
    <property type="term" value="C:nuclear pore inner ring"/>
    <property type="evidence" value="ECO:0007669"/>
    <property type="project" value="TreeGrafter"/>
</dbReference>
<protein>
    <submittedName>
        <fullName evidence="5">Related to nucleoporin</fullName>
    </submittedName>
</protein>
<proteinExistence type="inferred from homology"/>
<evidence type="ECO:0000313" key="6">
    <source>
        <dbReference type="Proteomes" id="UP001187682"/>
    </source>
</evidence>
<dbReference type="GO" id="GO:0017056">
    <property type="term" value="F:structural constituent of nuclear pore"/>
    <property type="evidence" value="ECO:0007669"/>
    <property type="project" value="TreeGrafter"/>
</dbReference>
<dbReference type="InterPro" id="IPR021827">
    <property type="entry name" value="Nup186/Nup192/Nup205"/>
</dbReference>
<dbReference type="Pfam" id="PF11894">
    <property type="entry name" value="Nup192"/>
    <property type="match status" value="1"/>
</dbReference>
<evidence type="ECO:0000256" key="3">
    <source>
        <dbReference type="ARBA" id="ARBA00022448"/>
    </source>
</evidence>
<comment type="subcellular location">
    <subcellularLocation>
        <location evidence="1">Nucleus</location>
    </subcellularLocation>
</comment>
<comment type="similarity">
    <text evidence="2">Belongs to the NUP186/NUP192/NUP205 family.</text>
</comment>
<dbReference type="PANTHER" id="PTHR31344:SF0">
    <property type="entry name" value="NUCLEAR PORE COMPLEX PROTEIN NUP205"/>
    <property type="match status" value="1"/>
</dbReference>
<accession>A0AAE8SVN1</accession>
<gene>
    <name evidence="5" type="ORF">DNG_05620</name>
</gene>
<evidence type="ECO:0000256" key="1">
    <source>
        <dbReference type="ARBA" id="ARBA00004123"/>
    </source>
</evidence>
<name>A0AAE8SVN1_9PEZI</name>